<reference evidence="1 2" key="1">
    <citation type="submission" date="2021-06" db="EMBL/GenBank/DDBJ databases">
        <authorList>
            <person name="Kallberg Y."/>
            <person name="Tangrot J."/>
            <person name="Rosling A."/>
        </authorList>
    </citation>
    <scope>NUCLEOTIDE SEQUENCE [LARGE SCALE GENOMIC DNA]</scope>
    <source>
        <strain evidence="1 2">120-4 pot B 10/14</strain>
    </source>
</reference>
<comment type="caution">
    <text evidence="1">The sequence shown here is derived from an EMBL/GenBank/DDBJ whole genome shotgun (WGS) entry which is preliminary data.</text>
</comment>
<feature type="non-terminal residue" evidence="1">
    <location>
        <position position="78"/>
    </location>
</feature>
<name>A0ABN7WVV9_GIGMA</name>
<sequence>MLCDFKSQCFNKDEYGICIYKMVECSSLSIMDVPVDKLALSALERHFLYWKTIPAMGWLVDDNDANTHFLFYSGPGDE</sequence>
<gene>
    <name evidence="1" type="ORF">GMARGA_LOCUS35592</name>
</gene>
<evidence type="ECO:0000313" key="2">
    <source>
        <dbReference type="Proteomes" id="UP000789901"/>
    </source>
</evidence>
<protein>
    <submittedName>
        <fullName evidence="1">6191_t:CDS:1</fullName>
    </submittedName>
</protein>
<organism evidence="1 2">
    <name type="scientific">Gigaspora margarita</name>
    <dbReference type="NCBI Taxonomy" id="4874"/>
    <lineage>
        <taxon>Eukaryota</taxon>
        <taxon>Fungi</taxon>
        <taxon>Fungi incertae sedis</taxon>
        <taxon>Mucoromycota</taxon>
        <taxon>Glomeromycotina</taxon>
        <taxon>Glomeromycetes</taxon>
        <taxon>Diversisporales</taxon>
        <taxon>Gigasporaceae</taxon>
        <taxon>Gigaspora</taxon>
    </lineage>
</organism>
<keyword evidence="2" id="KW-1185">Reference proteome</keyword>
<proteinExistence type="predicted"/>
<dbReference type="Proteomes" id="UP000789901">
    <property type="component" value="Unassembled WGS sequence"/>
</dbReference>
<dbReference type="EMBL" id="CAJVQB010066680">
    <property type="protein sequence ID" value="CAG8841724.1"/>
    <property type="molecule type" value="Genomic_DNA"/>
</dbReference>
<evidence type="ECO:0000313" key="1">
    <source>
        <dbReference type="EMBL" id="CAG8841724.1"/>
    </source>
</evidence>
<accession>A0ABN7WVV9</accession>